<evidence type="ECO:0000313" key="2">
    <source>
        <dbReference type="Proteomes" id="UP001060085"/>
    </source>
</evidence>
<reference evidence="2" key="1">
    <citation type="journal article" date="2023" name="Nat. Plants">
        <title>Single-cell RNA sequencing provides a high-resolution roadmap for understanding the multicellular compartmentation of specialized metabolism.</title>
        <authorList>
            <person name="Sun S."/>
            <person name="Shen X."/>
            <person name="Li Y."/>
            <person name="Li Y."/>
            <person name="Wang S."/>
            <person name="Li R."/>
            <person name="Zhang H."/>
            <person name="Shen G."/>
            <person name="Guo B."/>
            <person name="Wei J."/>
            <person name="Xu J."/>
            <person name="St-Pierre B."/>
            <person name="Chen S."/>
            <person name="Sun C."/>
        </authorList>
    </citation>
    <scope>NUCLEOTIDE SEQUENCE [LARGE SCALE GENOMIC DNA]</scope>
</reference>
<gene>
    <name evidence="1" type="ORF">M9H77_02192</name>
</gene>
<dbReference type="Proteomes" id="UP001060085">
    <property type="component" value="Linkage Group LG01"/>
</dbReference>
<proteinExistence type="predicted"/>
<comment type="caution">
    <text evidence="1">The sequence shown here is derived from an EMBL/GenBank/DDBJ whole genome shotgun (WGS) entry which is preliminary data.</text>
</comment>
<organism evidence="1 2">
    <name type="scientific">Catharanthus roseus</name>
    <name type="common">Madagascar periwinkle</name>
    <name type="synonym">Vinca rosea</name>
    <dbReference type="NCBI Taxonomy" id="4058"/>
    <lineage>
        <taxon>Eukaryota</taxon>
        <taxon>Viridiplantae</taxon>
        <taxon>Streptophyta</taxon>
        <taxon>Embryophyta</taxon>
        <taxon>Tracheophyta</taxon>
        <taxon>Spermatophyta</taxon>
        <taxon>Magnoliopsida</taxon>
        <taxon>eudicotyledons</taxon>
        <taxon>Gunneridae</taxon>
        <taxon>Pentapetalae</taxon>
        <taxon>asterids</taxon>
        <taxon>lamiids</taxon>
        <taxon>Gentianales</taxon>
        <taxon>Apocynaceae</taxon>
        <taxon>Rauvolfioideae</taxon>
        <taxon>Vinceae</taxon>
        <taxon>Catharanthinae</taxon>
        <taxon>Catharanthus</taxon>
    </lineage>
</organism>
<dbReference type="EMBL" id="CM044701">
    <property type="protein sequence ID" value="KAI5680965.1"/>
    <property type="molecule type" value="Genomic_DNA"/>
</dbReference>
<keyword evidence="2" id="KW-1185">Reference proteome</keyword>
<sequence>MENWNVSEYPKDEGSFQSSSKSFKLFGQVIKSHATKENEGNTSSTSNVLEVQRGTFLGPKVLTKSDTDSSSRLLLGRDIVYSKILPFLDTPSARRCETVDGTRINVHDLDTNSAHELVLKMWKSNSFVLTGNWNKDFVNRRNLLKGDEIGLYWDNNNSTLNFTVLKKHGT</sequence>
<accession>A0ACC0C7V8</accession>
<evidence type="ECO:0000313" key="1">
    <source>
        <dbReference type="EMBL" id="KAI5680965.1"/>
    </source>
</evidence>
<protein>
    <submittedName>
        <fullName evidence="1">Uncharacterized protein</fullName>
    </submittedName>
</protein>
<name>A0ACC0C7V8_CATRO</name>